<accession>A0ABP9J0F1</accession>
<dbReference type="Proteomes" id="UP001501759">
    <property type="component" value="Unassembled WGS sequence"/>
</dbReference>
<comment type="caution">
    <text evidence="1">The sequence shown here is derived from an EMBL/GenBank/DDBJ whole genome shotgun (WGS) entry which is preliminary data.</text>
</comment>
<dbReference type="EMBL" id="BAABKB010000016">
    <property type="protein sequence ID" value="GAA5016557.1"/>
    <property type="molecule type" value="Genomic_DNA"/>
</dbReference>
<proteinExistence type="predicted"/>
<evidence type="ECO:0000313" key="2">
    <source>
        <dbReference type="Proteomes" id="UP001501759"/>
    </source>
</evidence>
<reference evidence="2" key="1">
    <citation type="journal article" date="2019" name="Int. J. Syst. Evol. Microbiol.">
        <title>The Global Catalogue of Microorganisms (GCM) 10K type strain sequencing project: providing services to taxonomists for standard genome sequencing and annotation.</title>
        <authorList>
            <consortium name="The Broad Institute Genomics Platform"/>
            <consortium name="The Broad Institute Genome Sequencing Center for Infectious Disease"/>
            <person name="Wu L."/>
            <person name="Ma J."/>
        </authorList>
    </citation>
    <scope>NUCLEOTIDE SEQUENCE [LARGE SCALE GENOMIC DNA]</scope>
    <source>
        <strain evidence="2">JCM 18409</strain>
    </source>
</reference>
<name>A0ABP9J0F1_9ACTN</name>
<protein>
    <submittedName>
        <fullName evidence="1">Uncharacterized protein</fullName>
    </submittedName>
</protein>
<organism evidence="1 2">
    <name type="scientific">Streptomyces siamensis</name>
    <dbReference type="NCBI Taxonomy" id="1274986"/>
    <lineage>
        <taxon>Bacteria</taxon>
        <taxon>Bacillati</taxon>
        <taxon>Actinomycetota</taxon>
        <taxon>Actinomycetes</taxon>
        <taxon>Kitasatosporales</taxon>
        <taxon>Streptomycetaceae</taxon>
        <taxon>Streptomyces</taxon>
    </lineage>
</organism>
<gene>
    <name evidence="1" type="ORF">GCM10023335_42390</name>
</gene>
<evidence type="ECO:0000313" key="1">
    <source>
        <dbReference type="EMBL" id="GAA5016557.1"/>
    </source>
</evidence>
<sequence>MHEEVDVIGFAVELPQLCTEVGAHVAHDLVAALKDLVGERSAPVLGGEDHVRMKGVDDATAPADIGVWLPAW</sequence>
<keyword evidence="2" id="KW-1185">Reference proteome</keyword>